<dbReference type="AlphaFoldDB" id="A0A841D2F8"/>
<protein>
    <submittedName>
        <fullName evidence="3">Uncharacterized protein</fullName>
    </submittedName>
</protein>
<dbReference type="Proteomes" id="UP000562352">
    <property type="component" value="Unassembled WGS sequence"/>
</dbReference>
<keyword evidence="2" id="KW-0812">Transmembrane</keyword>
<comment type="caution">
    <text evidence="3">The sequence shown here is derived from an EMBL/GenBank/DDBJ whole genome shotgun (WGS) entry which is preliminary data.</text>
</comment>
<proteinExistence type="predicted"/>
<sequence>MSHDSPEPPTAQVRWTATVPSPAPRRRRLLVPAVAGAAALAVAVAGGGVAYLVTRSGGPQDSPAPAAAPSTTPAARTPAGPIDACATVDALETDRLVPRGKAVESVQDKRDSDLGSISWSCTWQNLNHSFGEYSRQREITVKITQHQARKNDTADTVSRTSYGHDLEYHQYLEHHPNKEAYYSPVRTLPGVGDEAHAQYTWYKGTTPNAFGEGFSRIGDVTVTVKYQASQQRKDLPLFTSTGKKAVTEENALREVTLLLGQVSQSVAAWREGRPYARSTPAPTPTGPTPTPTPVPIALPATCAAVAPVATPLVPGAATKSERTQDGGRTIVTCRWNNREIPVAKGLGMRTVFVSFTTFTNRAGAPDTGAAKQYYIDLRAKAKEWEGSGFQGLFYYKVTEPKGWGERAHYQYRKNRTPSAHAGIADSAVLTGPTVIEVTHGGSERPEGTPINSPKSVLMPQKQAVAGLLPVTEAVVEAFERTGIE</sequence>
<gene>
    <name evidence="3" type="ORF">FHS22_002437</name>
</gene>
<accession>A0A841D2F8</accession>
<keyword evidence="2" id="KW-0472">Membrane</keyword>
<dbReference type="InterPro" id="IPR006311">
    <property type="entry name" value="TAT_signal"/>
</dbReference>
<dbReference type="EMBL" id="JACHJJ010000006">
    <property type="protein sequence ID" value="MBB5963163.1"/>
    <property type="molecule type" value="Genomic_DNA"/>
</dbReference>
<evidence type="ECO:0000256" key="2">
    <source>
        <dbReference type="SAM" id="Phobius"/>
    </source>
</evidence>
<feature type="region of interest" description="Disordered" evidence="1">
    <location>
        <begin position="58"/>
        <end position="81"/>
    </location>
</feature>
<name>A0A841D2F8_PLAVE</name>
<feature type="transmembrane region" description="Helical" evidence="2">
    <location>
        <begin position="29"/>
        <end position="53"/>
    </location>
</feature>
<evidence type="ECO:0000313" key="4">
    <source>
        <dbReference type="Proteomes" id="UP000562352"/>
    </source>
</evidence>
<evidence type="ECO:0000256" key="1">
    <source>
        <dbReference type="SAM" id="MobiDB-lite"/>
    </source>
</evidence>
<reference evidence="3 4" key="1">
    <citation type="submission" date="2020-08" db="EMBL/GenBank/DDBJ databases">
        <title>Genomic Encyclopedia of Type Strains, Phase III (KMG-III): the genomes of soil and plant-associated and newly described type strains.</title>
        <authorList>
            <person name="Whitman W."/>
        </authorList>
    </citation>
    <scope>NUCLEOTIDE SEQUENCE [LARGE SCALE GENOMIC DNA]</scope>
    <source>
        <strain evidence="3 4">CECT 3303</strain>
    </source>
</reference>
<dbReference type="RefSeq" id="WP_184941101.1">
    <property type="nucleotide sequence ID" value="NZ_BAAAWZ010000001.1"/>
</dbReference>
<keyword evidence="2" id="KW-1133">Transmembrane helix</keyword>
<keyword evidence="4" id="KW-1185">Reference proteome</keyword>
<feature type="region of interest" description="Disordered" evidence="1">
    <location>
        <begin position="1"/>
        <end position="25"/>
    </location>
</feature>
<dbReference type="PROSITE" id="PS51318">
    <property type="entry name" value="TAT"/>
    <property type="match status" value="1"/>
</dbReference>
<evidence type="ECO:0000313" key="3">
    <source>
        <dbReference type="EMBL" id="MBB5963163.1"/>
    </source>
</evidence>
<organism evidence="3 4">
    <name type="scientific">Planomonospora venezuelensis</name>
    <dbReference type="NCBI Taxonomy" id="1999"/>
    <lineage>
        <taxon>Bacteria</taxon>
        <taxon>Bacillati</taxon>
        <taxon>Actinomycetota</taxon>
        <taxon>Actinomycetes</taxon>
        <taxon>Streptosporangiales</taxon>
        <taxon>Streptosporangiaceae</taxon>
        <taxon>Planomonospora</taxon>
    </lineage>
</organism>